<keyword evidence="6" id="KW-1185">Reference proteome</keyword>
<dbReference type="PANTHER" id="PTHR10652:SF0">
    <property type="entry name" value="ADENYLYL CYCLASE-ASSOCIATED PROTEIN"/>
    <property type="match status" value="1"/>
</dbReference>
<dbReference type="GO" id="GO:0007015">
    <property type="term" value="P:actin filament organization"/>
    <property type="evidence" value="ECO:0007669"/>
    <property type="project" value="TreeGrafter"/>
</dbReference>
<dbReference type="EMBL" id="JAGPXC010000012">
    <property type="protein sequence ID" value="KAH6645179.1"/>
    <property type="molecule type" value="Genomic_DNA"/>
</dbReference>
<dbReference type="PROSITE" id="PS01088">
    <property type="entry name" value="CAP_1"/>
    <property type="match status" value="1"/>
</dbReference>
<evidence type="ECO:0000313" key="6">
    <source>
        <dbReference type="Proteomes" id="UP000758603"/>
    </source>
</evidence>
<feature type="domain" description="CAP N-terminal" evidence="4">
    <location>
        <begin position="81"/>
        <end position="239"/>
    </location>
</feature>
<evidence type="ECO:0000256" key="3">
    <source>
        <dbReference type="ARBA" id="ARBA00072052"/>
    </source>
</evidence>
<accession>A0A9P8RG31</accession>
<dbReference type="InterPro" id="IPR013992">
    <property type="entry name" value="Adenylate_cyclase-assoc_CAP_N"/>
</dbReference>
<dbReference type="GeneID" id="70133190"/>
<name>A0A9P8RG31_9PEZI</name>
<dbReference type="GO" id="GO:0019933">
    <property type="term" value="P:cAMP-mediated signaling"/>
    <property type="evidence" value="ECO:0007669"/>
    <property type="project" value="TreeGrafter"/>
</dbReference>
<dbReference type="Pfam" id="PF01213">
    <property type="entry name" value="CAP_N-CM"/>
    <property type="match status" value="1"/>
</dbReference>
<dbReference type="InterPro" id="IPR036222">
    <property type="entry name" value="CAP_N_sf"/>
</dbReference>
<dbReference type="SUPFAM" id="SSF101278">
    <property type="entry name" value="N-terminal domain of adenylylcyclase associated protein, CAP"/>
    <property type="match status" value="1"/>
</dbReference>
<dbReference type="OrthoDB" id="77251at2759"/>
<dbReference type="InterPro" id="IPR001837">
    <property type="entry name" value="Adenylate_cyclase-assoc_CAP"/>
</dbReference>
<proteinExistence type="inferred from homology"/>
<evidence type="ECO:0000256" key="1">
    <source>
        <dbReference type="ARBA" id="ARBA00007659"/>
    </source>
</evidence>
<dbReference type="GO" id="GO:0008179">
    <property type="term" value="F:adenylate cyclase binding"/>
    <property type="evidence" value="ECO:0007669"/>
    <property type="project" value="TreeGrafter"/>
</dbReference>
<comment type="similarity">
    <text evidence="1">Belongs to the CAP family.</text>
</comment>
<protein>
    <recommendedName>
        <fullName evidence="3">Adenylyl cyclase-associated protein</fullName>
    </recommendedName>
</protein>
<evidence type="ECO:0000259" key="4">
    <source>
        <dbReference type="Pfam" id="PF21938"/>
    </source>
</evidence>
<gene>
    <name evidence="5" type="ORF">BKA67DRAFT_587111</name>
</gene>
<dbReference type="PANTHER" id="PTHR10652">
    <property type="entry name" value="ADENYLYL CYCLASE-ASSOCIATED PROTEIN"/>
    <property type="match status" value="1"/>
</dbReference>
<organism evidence="5 6">
    <name type="scientific">Truncatella angustata</name>
    <dbReference type="NCBI Taxonomy" id="152316"/>
    <lineage>
        <taxon>Eukaryota</taxon>
        <taxon>Fungi</taxon>
        <taxon>Dikarya</taxon>
        <taxon>Ascomycota</taxon>
        <taxon>Pezizomycotina</taxon>
        <taxon>Sordariomycetes</taxon>
        <taxon>Xylariomycetidae</taxon>
        <taxon>Amphisphaeriales</taxon>
        <taxon>Sporocadaceae</taxon>
        <taxon>Truncatella</taxon>
    </lineage>
</organism>
<sequence>MASSDIHKLTTLVKRLEAVTLRLEDLFTTPDTINSATTSTELKTELLDVIHSSLAFTTRNLEPQPTQDNAHESLPGSIERFDEFLDTSVSRYVQLSKELGGAVARQAQGVHFSFQEQRKFLVTASKTPKPDATGLQRMLRPTHDIASQVVAIQGACRGNVAYNHLSCVADGIPVLGWVAIEMNAFRHVDKFLDTVQYFGNKVTAEFKDKNPKHLEWVQSYYQIFRALSALIKEHFRSGISWRIGS</sequence>
<evidence type="ECO:0000256" key="2">
    <source>
        <dbReference type="ARBA" id="ARBA00054756"/>
    </source>
</evidence>
<dbReference type="AlphaFoldDB" id="A0A9P8RG31"/>
<evidence type="ECO:0000313" key="5">
    <source>
        <dbReference type="EMBL" id="KAH6645179.1"/>
    </source>
</evidence>
<reference evidence="5" key="1">
    <citation type="journal article" date="2021" name="Nat. Commun.">
        <title>Genetic determinants of endophytism in the Arabidopsis root mycobiome.</title>
        <authorList>
            <person name="Mesny F."/>
            <person name="Miyauchi S."/>
            <person name="Thiergart T."/>
            <person name="Pickel B."/>
            <person name="Atanasova L."/>
            <person name="Karlsson M."/>
            <person name="Huettel B."/>
            <person name="Barry K.W."/>
            <person name="Haridas S."/>
            <person name="Chen C."/>
            <person name="Bauer D."/>
            <person name="Andreopoulos W."/>
            <person name="Pangilinan J."/>
            <person name="LaButti K."/>
            <person name="Riley R."/>
            <person name="Lipzen A."/>
            <person name="Clum A."/>
            <person name="Drula E."/>
            <person name="Henrissat B."/>
            <person name="Kohler A."/>
            <person name="Grigoriev I.V."/>
            <person name="Martin F.M."/>
            <person name="Hacquard S."/>
        </authorList>
    </citation>
    <scope>NUCLEOTIDE SEQUENCE</scope>
    <source>
        <strain evidence="5">MPI-SDFR-AT-0073</strain>
    </source>
</reference>
<comment type="function">
    <text evidence="2">The N-terminal domain binds to adenylyl cyclase, thereby enabling adenylyl cyclase to be activated by upstream regulatory signals, such as Ras. The C-terminal domain is required for normal cellular morphology and growth control.</text>
</comment>
<dbReference type="GO" id="GO:0003779">
    <property type="term" value="F:actin binding"/>
    <property type="evidence" value="ECO:0007669"/>
    <property type="project" value="InterPro"/>
</dbReference>
<dbReference type="Proteomes" id="UP000758603">
    <property type="component" value="Unassembled WGS sequence"/>
</dbReference>
<dbReference type="InterPro" id="IPR018106">
    <property type="entry name" value="CAP_CS_N"/>
</dbReference>
<dbReference type="Pfam" id="PF21938">
    <property type="entry name" value="CAP_N"/>
    <property type="match status" value="1"/>
</dbReference>
<dbReference type="RefSeq" id="XP_045951693.1">
    <property type="nucleotide sequence ID" value="XM_046104299.1"/>
</dbReference>
<dbReference type="Gene3D" id="1.25.40.330">
    <property type="entry name" value="Adenylate cyclase-associated CAP, N-terminal domain"/>
    <property type="match status" value="1"/>
</dbReference>
<dbReference type="FunFam" id="1.25.40.330:FF:000001">
    <property type="entry name" value="Adenylyl cyclase-associated protein"/>
    <property type="match status" value="1"/>
</dbReference>
<dbReference type="GO" id="GO:0005737">
    <property type="term" value="C:cytoplasm"/>
    <property type="evidence" value="ECO:0007669"/>
    <property type="project" value="TreeGrafter"/>
</dbReference>
<dbReference type="InterPro" id="IPR053950">
    <property type="entry name" value="CAP_N"/>
</dbReference>
<comment type="caution">
    <text evidence="5">The sequence shown here is derived from an EMBL/GenBank/DDBJ whole genome shotgun (WGS) entry which is preliminary data.</text>
</comment>